<keyword evidence="3" id="KW-1185">Reference proteome</keyword>
<name>A0AAV4M9W8_CAEEX</name>
<proteinExistence type="predicted"/>
<keyword evidence="1" id="KW-0812">Transmembrane</keyword>
<sequence>MDSEPVPECPKWAGLRLFGRDAVLWHRTTFFIGVIDLIFLPWLAWIVVIYVSFLENRSSCSSHEGTISNPEPRYHVATVTYVKLFVCILDLMLAIYGTIVLYRGDFCDIIGVFTCHQSEHDISMGGNLLANHLHPQFL</sequence>
<feature type="transmembrane region" description="Helical" evidence="1">
    <location>
        <begin position="30"/>
        <end position="54"/>
    </location>
</feature>
<accession>A0AAV4M9W8</accession>
<keyword evidence="1" id="KW-1133">Transmembrane helix</keyword>
<evidence type="ECO:0000256" key="1">
    <source>
        <dbReference type="SAM" id="Phobius"/>
    </source>
</evidence>
<dbReference type="Proteomes" id="UP001054945">
    <property type="component" value="Unassembled WGS sequence"/>
</dbReference>
<comment type="caution">
    <text evidence="2">The sequence shown here is derived from an EMBL/GenBank/DDBJ whole genome shotgun (WGS) entry which is preliminary data.</text>
</comment>
<organism evidence="2 3">
    <name type="scientific">Caerostris extrusa</name>
    <name type="common">Bark spider</name>
    <name type="synonym">Caerostris bankana</name>
    <dbReference type="NCBI Taxonomy" id="172846"/>
    <lineage>
        <taxon>Eukaryota</taxon>
        <taxon>Metazoa</taxon>
        <taxon>Ecdysozoa</taxon>
        <taxon>Arthropoda</taxon>
        <taxon>Chelicerata</taxon>
        <taxon>Arachnida</taxon>
        <taxon>Araneae</taxon>
        <taxon>Araneomorphae</taxon>
        <taxon>Entelegynae</taxon>
        <taxon>Araneoidea</taxon>
        <taxon>Araneidae</taxon>
        <taxon>Caerostris</taxon>
    </lineage>
</organism>
<feature type="transmembrane region" description="Helical" evidence="1">
    <location>
        <begin position="74"/>
        <end position="96"/>
    </location>
</feature>
<gene>
    <name evidence="2" type="ORF">CEXT_801731</name>
</gene>
<dbReference type="AlphaFoldDB" id="A0AAV4M9W8"/>
<reference evidence="2 3" key="1">
    <citation type="submission" date="2021-06" db="EMBL/GenBank/DDBJ databases">
        <title>Caerostris extrusa draft genome.</title>
        <authorList>
            <person name="Kono N."/>
            <person name="Arakawa K."/>
        </authorList>
    </citation>
    <scope>NUCLEOTIDE SEQUENCE [LARGE SCALE GENOMIC DNA]</scope>
</reference>
<protein>
    <submittedName>
        <fullName evidence="2">Uncharacterized protein</fullName>
    </submittedName>
</protein>
<evidence type="ECO:0000313" key="3">
    <source>
        <dbReference type="Proteomes" id="UP001054945"/>
    </source>
</evidence>
<evidence type="ECO:0000313" key="2">
    <source>
        <dbReference type="EMBL" id="GIX68675.1"/>
    </source>
</evidence>
<dbReference type="EMBL" id="BPLR01001986">
    <property type="protein sequence ID" value="GIX68675.1"/>
    <property type="molecule type" value="Genomic_DNA"/>
</dbReference>
<keyword evidence="1" id="KW-0472">Membrane</keyword>